<evidence type="ECO:0000256" key="2">
    <source>
        <dbReference type="ARBA" id="ARBA00022448"/>
    </source>
</evidence>
<evidence type="ECO:0000256" key="5">
    <source>
        <dbReference type="ARBA" id="ARBA00022989"/>
    </source>
</evidence>
<name>A0A1X7H9Q0_9BACL</name>
<feature type="domain" description="Amino acid permease/ SLC12A" evidence="9">
    <location>
        <begin position="24"/>
        <end position="440"/>
    </location>
</feature>
<dbReference type="STRING" id="1313296.SAMN05661091_2157"/>
<evidence type="ECO:0000256" key="6">
    <source>
        <dbReference type="ARBA" id="ARBA00023136"/>
    </source>
</evidence>
<keyword evidence="3 8" id="KW-0812">Transmembrane</keyword>
<dbReference type="GO" id="GO:0055085">
    <property type="term" value="P:transmembrane transport"/>
    <property type="evidence" value="ECO:0007669"/>
    <property type="project" value="InterPro"/>
</dbReference>
<feature type="transmembrane region" description="Helical" evidence="8">
    <location>
        <begin position="49"/>
        <end position="69"/>
    </location>
</feature>
<dbReference type="Proteomes" id="UP000192940">
    <property type="component" value="Chromosome I"/>
</dbReference>
<dbReference type="Gene3D" id="1.20.1740.10">
    <property type="entry name" value="Amino acid/polyamine transporter I"/>
    <property type="match status" value="1"/>
</dbReference>
<feature type="transmembrane region" description="Helical" evidence="8">
    <location>
        <begin position="159"/>
        <end position="181"/>
    </location>
</feature>
<evidence type="ECO:0000256" key="4">
    <source>
        <dbReference type="ARBA" id="ARBA00022970"/>
    </source>
</evidence>
<feature type="transmembrane region" description="Helical" evidence="8">
    <location>
        <begin position="394"/>
        <end position="414"/>
    </location>
</feature>
<feature type="compositionally biased region" description="Basic residues" evidence="7">
    <location>
        <begin position="454"/>
        <end position="465"/>
    </location>
</feature>
<feature type="transmembrane region" description="Helical" evidence="8">
    <location>
        <begin position="240"/>
        <end position="262"/>
    </location>
</feature>
<evidence type="ECO:0000313" key="10">
    <source>
        <dbReference type="EMBL" id="SMF82314.1"/>
    </source>
</evidence>
<dbReference type="PANTHER" id="PTHR43495:SF5">
    <property type="entry name" value="GAMMA-AMINOBUTYRIC ACID PERMEASE"/>
    <property type="match status" value="1"/>
</dbReference>
<keyword evidence="4" id="KW-0029">Amino-acid transport</keyword>
<feature type="transmembrane region" description="Helical" evidence="8">
    <location>
        <begin position="201"/>
        <end position="228"/>
    </location>
</feature>
<dbReference type="RefSeq" id="WP_208920203.1">
    <property type="nucleotide sequence ID" value="NZ_LT840184.1"/>
</dbReference>
<dbReference type="AlphaFoldDB" id="A0A1X7H9Q0"/>
<dbReference type="GO" id="GO:0016020">
    <property type="term" value="C:membrane"/>
    <property type="evidence" value="ECO:0007669"/>
    <property type="project" value="UniProtKB-SubCell"/>
</dbReference>
<dbReference type="GO" id="GO:0006865">
    <property type="term" value="P:amino acid transport"/>
    <property type="evidence" value="ECO:0007669"/>
    <property type="project" value="UniProtKB-KW"/>
</dbReference>
<dbReference type="EMBL" id="LT840184">
    <property type="protein sequence ID" value="SMF82314.1"/>
    <property type="molecule type" value="Genomic_DNA"/>
</dbReference>
<keyword evidence="2" id="KW-0813">Transport</keyword>
<dbReference type="SUPFAM" id="SSF103473">
    <property type="entry name" value="MFS general substrate transporter"/>
    <property type="match status" value="1"/>
</dbReference>
<feature type="region of interest" description="Disordered" evidence="7">
    <location>
        <begin position="445"/>
        <end position="465"/>
    </location>
</feature>
<feature type="transmembrane region" description="Helical" evidence="8">
    <location>
        <begin position="335"/>
        <end position="356"/>
    </location>
</feature>
<evidence type="ECO:0000256" key="3">
    <source>
        <dbReference type="ARBA" id="ARBA00022692"/>
    </source>
</evidence>
<accession>A0A1X7H9Q0</accession>
<organism evidence="10 11">
    <name type="scientific">Paenibacillus uliginis N3/975</name>
    <dbReference type="NCBI Taxonomy" id="1313296"/>
    <lineage>
        <taxon>Bacteria</taxon>
        <taxon>Bacillati</taxon>
        <taxon>Bacillota</taxon>
        <taxon>Bacilli</taxon>
        <taxon>Bacillales</taxon>
        <taxon>Paenibacillaceae</taxon>
        <taxon>Paenibacillus</taxon>
    </lineage>
</organism>
<feature type="transmembrane region" description="Helical" evidence="8">
    <location>
        <begin position="90"/>
        <end position="109"/>
    </location>
</feature>
<evidence type="ECO:0000256" key="8">
    <source>
        <dbReference type="SAM" id="Phobius"/>
    </source>
</evidence>
<comment type="subcellular location">
    <subcellularLocation>
        <location evidence="1">Membrane</location>
        <topology evidence="1">Multi-pass membrane protein</topology>
    </subcellularLocation>
</comment>
<feature type="transmembrane region" description="Helical" evidence="8">
    <location>
        <begin position="129"/>
        <end position="147"/>
    </location>
</feature>
<feature type="transmembrane region" description="Helical" evidence="8">
    <location>
        <begin position="287"/>
        <end position="314"/>
    </location>
</feature>
<feature type="transmembrane region" description="Helical" evidence="8">
    <location>
        <begin position="420"/>
        <end position="441"/>
    </location>
</feature>
<dbReference type="InterPro" id="IPR036259">
    <property type="entry name" value="MFS_trans_sf"/>
</dbReference>
<keyword evidence="6 8" id="KW-0472">Membrane</keyword>
<keyword evidence="5 8" id="KW-1133">Transmembrane helix</keyword>
<proteinExistence type="predicted"/>
<dbReference type="PIRSF" id="PIRSF006060">
    <property type="entry name" value="AA_transporter"/>
    <property type="match status" value="1"/>
</dbReference>
<feature type="transmembrane region" description="Helical" evidence="8">
    <location>
        <begin position="362"/>
        <end position="382"/>
    </location>
</feature>
<evidence type="ECO:0000256" key="1">
    <source>
        <dbReference type="ARBA" id="ARBA00004141"/>
    </source>
</evidence>
<reference evidence="11" key="1">
    <citation type="submission" date="2017-04" db="EMBL/GenBank/DDBJ databases">
        <authorList>
            <person name="Varghese N."/>
            <person name="Submissions S."/>
        </authorList>
    </citation>
    <scope>NUCLEOTIDE SEQUENCE [LARGE SCALE GENOMIC DNA]</scope>
    <source>
        <strain evidence="11">N3/975</strain>
    </source>
</reference>
<evidence type="ECO:0000259" key="9">
    <source>
        <dbReference type="Pfam" id="PF00324"/>
    </source>
</evidence>
<evidence type="ECO:0000256" key="7">
    <source>
        <dbReference type="SAM" id="MobiDB-lite"/>
    </source>
</evidence>
<dbReference type="Pfam" id="PF00324">
    <property type="entry name" value="AA_permease"/>
    <property type="match status" value="1"/>
</dbReference>
<keyword evidence="11" id="KW-1185">Reference proteome</keyword>
<dbReference type="InterPro" id="IPR004841">
    <property type="entry name" value="AA-permease/SLC12A_dom"/>
</dbReference>
<protein>
    <submittedName>
        <fullName evidence="10">Amino acid/polyamine/organocation transporter, APC superfamily</fullName>
    </submittedName>
</protein>
<gene>
    <name evidence="10" type="ORF">SAMN05661091_2157</name>
</gene>
<dbReference type="PANTHER" id="PTHR43495">
    <property type="entry name" value="GABA PERMEASE"/>
    <property type="match status" value="1"/>
</dbReference>
<evidence type="ECO:0000313" key="11">
    <source>
        <dbReference type="Proteomes" id="UP000192940"/>
    </source>
</evidence>
<sequence>MSASDSKKSGTKSEQDLKWWQLSLLGVASTIGTGYFLGSAFGIKLGGPAVLISFVLAALGTFIVFDVLARMTAEDPQKGSFRTYAKKAHGRWAGFSTGWMYWCSEVLIMGSQMTALSIFSQFWFPDIPMWLFATGYAVLGLIVIWIGNKGFDRLENILAVIKIAAIVMFLVIAAAALMGWLKGGIQPKAPVTGSLFFPTGGLGLWSSLIFAFYAFGGIEVMGVMAVRLKDPKEAPKSGRVMILILAIIYVLSLAAVVTMAPWNKFPTTKSPFIFALSSYNLPFVPHVFNAVLIIAGFSTMVASLYAVTTVLISLSEDHDAPTLFSRKMFKRQTPMYALGLTAAGLVASIVLSLLMPGKIYEYLTTAAGLMLLYNWFFILISAGRNLDLTAWGQIKRYTGMLLILLAVSGTLFHATSRPGFWISLGFIAIITAVVLFMQSVWRKEEKENPDQKERKRSKLRAKPIR</sequence>
<feature type="transmembrane region" description="Helical" evidence="8">
    <location>
        <begin position="20"/>
        <end position="43"/>
    </location>
</feature>